<feature type="domain" description="F-box" evidence="3">
    <location>
        <begin position="103"/>
        <end position="149"/>
    </location>
</feature>
<dbReference type="SUPFAM" id="SSF81383">
    <property type="entry name" value="F-box domain"/>
    <property type="match status" value="1"/>
</dbReference>
<dbReference type="Pfam" id="PF19270">
    <property type="entry name" value="FBO_C"/>
    <property type="match status" value="1"/>
</dbReference>
<sequence>MSVPVVAAPYPRRSRRDEDAEALEQALNESLQPDFLAQIVQAENEMRQLSLVAANSSVNTPVIQSVAKSQSSEEDEEDLGLNIPDDIAMTSADSKSLEDANAEVAICQLPERMIMILLEFLDEDSIGFFGKVCHHFHRVASTEYIYEIMCRRVFLAQCRGRLVKLGKFHTWSHMFRTRPRVKYHGMYMLRISYYKEPEWNMWTDLPKNAILLAIYYRYFNFRKDGTFLYAMTHRHPRETSQLMKRQEKDTVFKGTYYFQCGQVHAIVDVSHGTLEFIFRVAARWRAPNTQLVLLSHAVYQPSDRLLLHPHYFDVKDEEFNFRRYWDL</sequence>
<dbReference type="GO" id="GO:0019005">
    <property type="term" value="C:SCF ubiquitin ligase complex"/>
    <property type="evidence" value="ECO:0007669"/>
    <property type="project" value="TreeGrafter"/>
</dbReference>
<evidence type="ECO:0000256" key="2">
    <source>
        <dbReference type="SAM" id="MobiDB-lite"/>
    </source>
</evidence>
<dbReference type="OrthoDB" id="2117972at2759"/>
<dbReference type="GO" id="GO:0005737">
    <property type="term" value="C:cytoplasm"/>
    <property type="evidence" value="ECO:0007669"/>
    <property type="project" value="TreeGrafter"/>
</dbReference>
<dbReference type="InterPro" id="IPR001810">
    <property type="entry name" value="F-box_dom"/>
</dbReference>
<reference evidence="4 5" key="1">
    <citation type="journal article" date="2014" name="Genome Biol. Evol.">
        <title>The secreted proteins of Achlya hypogyna and Thraustotheca clavata identify the ancestral oomycete secretome and reveal gene acquisitions by horizontal gene transfer.</title>
        <authorList>
            <person name="Misner I."/>
            <person name="Blouin N."/>
            <person name="Leonard G."/>
            <person name="Richards T.A."/>
            <person name="Lane C.E."/>
        </authorList>
    </citation>
    <scope>NUCLEOTIDE SEQUENCE [LARGE SCALE GENOMIC DNA]</scope>
    <source>
        <strain evidence="4 5">ATCC 34112</strain>
    </source>
</reference>
<feature type="region of interest" description="Disordered" evidence="2">
    <location>
        <begin position="1"/>
        <end position="21"/>
    </location>
</feature>
<keyword evidence="1" id="KW-0833">Ubl conjugation pathway</keyword>
<gene>
    <name evidence="4" type="ORF">THRCLA_09770</name>
</gene>
<protein>
    <submittedName>
        <fullName evidence="4">F-box protein</fullName>
    </submittedName>
</protein>
<dbReference type="InterPro" id="IPR036047">
    <property type="entry name" value="F-box-like_dom_sf"/>
</dbReference>
<dbReference type="Proteomes" id="UP000243217">
    <property type="component" value="Unassembled WGS sequence"/>
</dbReference>
<evidence type="ECO:0000256" key="1">
    <source>
        <dbReference type="ARBA" id="ARBA00022786"/>
    </source>
</evidence>
<proteinExistence type="predicted"/>
<evidence type="ECO:0000259" key="3">
    <source>
        <dbReference type="PROSITE" id="PS50181"/>
    </source>
</evidence>
<comment type="caution">
    <text evidence="4">The sequence shown here is derived from an EMBL/GenBank/DDBJ whole genome shotgun (WGS) entry which is preliminary data.</text>
</comment>
<accession>A0A1V9YUH5</accession>
<dbReference type="PROSITE" id="PS50181">
    <property type="entry name" value="FBOX"/>
    <property type="match status" value="1"/>
</dbReference>
<dbReference type="PANTHER" id="PTHR12874:SF9">
    <property type="entry name" value="F-BOX ONLY PROTEIN 48"/>
    <property type="match status" value="1"/>
</dbReference>
<keyword evidence="5" id="KW-1185">Reference proteome</keyword>
<name>A0A1V9YUH5_9STRA</name>
<dbReference type="EMBL" id="JNBS01002762">
    <property type="protein sequence ID" value="OQR89382.1"/>
    <property type="molecule type" value="Genomic_DNA"/>
</dbReference>
<dbReference type="AlphaFoldDB" id="A0A1V9YUH5"/>
<dbReference type="PANTHER" id="PTHR12874">
    <property type="entry name" value="F-BOX ONLY PROTEIN 48-RELATED"/>
    <property type="match status" value="1"/>
</dbReference>
<dbReference type="Gene3D" id="1.20.1280.50">
    <property type="match status" value="1"/>
</dbReference>
<dbReference type="InterPro" id="IPR045464">
    <property type="entry name" value="Hrt3/FBXO9_C"/>
</dbReference>
<dbReference type="GO" id="GO:0031146">
    <property type="term" value="P:SCF-dependent proteasomal ubiquitin-dependent protein catabolic process"/>
    <property type="evidence" value="ECO:0007669"/>
    <property type="project" value="TreeGrafter"/>
</dbReference>
<organism evidence="4 5">
    <name type="scientific">Thraustotheca clavata</name>
    <dbReference type="NCBI Taxonomy" id="74557"/>
    <lineage>
        <taxon>Eukaryota</taxon>
        <taxon>Sar</taxon>
        <taxon>Stramenopiles</taxon>
        <taxon>Oomycota</taxon>
        <taxon>Saprolegniomycetes</taxon>
        <taxon>Saprolegniales</taxon>
        <taxon>Achlyaceae</taxon>
        <taxon>Thraustotheca</taxon>
    </lineage>
</organism>
<dbReference type="STRING" id="74557.A0A1V9YUH5"/>
<evidence type="ECO:0000313" key="4">
    <source>
        <dbReference type="EMBL" id="OQR89382.1"/>
    </source>
</evidence>
<evidence type="ECO:0000313" key="5">
    <source>
        <dbReference type="Proteomes" id="UP000243217"/>
    </source>
</evidence>